<gene>
    <name evidence="8" type="ORF">LMG26411_05099</name>
</gene>
<dbReference type="SFLD" id="SFLDS00001">
    <property type="entry name" value="Enolase"/>
    <property type="match status" value="1"/>
</dbReference>
<dbReference type="PANTHER" id="PTHR13794:SF58">
    <property type="entry name" value="MITOCHONDRIAL ENOLASE SUPERFAMILY MEMBER 1"/>
    <property type="match status" value="1"/>
</dbReference>
<dbReference type="InterPro" id="IPR046945">
    <property type="entry name" value="RHMD-like"/>
</dbReference>
<dbReference type="RefSeq" id="WP_211956015.1">
    <property type="nucleotide sequence ID" value="NZ_CAJPVI010000035.1"/>
</dbReference>
<dbReference type="InterPro" id="IPR013342">
    <property type="entry name" value="Mandelate_racemase_C"/>
</dbReference>
<sequence>MTLIRSMRVIDVRFPTSAHLDGSDAMNADPDYSAAYVILETDRPGLEGHGLTFTIGRGNEICCVAIEALRPLVEGLDLDWIREDMGRFWRHVTSDSQLRWIGPDKGAIHLATGAVVNAVWDLWAKAERKPLWRLVADLSPEELVRAVDFRYLTDAITEEEALALLRRMAPGKAERIRTLENEGYPCYTTSAGWLGYDDDKLRRLCCEAVDSGFRHIKLKVGRSLDDDIRRVTIAREVLGPDRELMIDANQVWEVGEAIDWVRELGFARPWFIEEPTSPDDVEGHRAVRQAVAPVKVATGEMCQNRVLFKQFMTREAIDVVQIDACRLGGVNEILAVLLMAAKRGLPVCPHAGGVGLCEYVQHLSMIDYICISGTREGRVIEYVDHLHEHFVDPCVVRNGAYLAPQAPGFSITMKPASLEQNRFRG</sequence>
<dbReference type="SMART" id="SM00922">
    <property type="entry name" value="MR_MLE"/>
    <property type="match status" value="1"/>
</dbReference>
<dbReference type="SFLD" id="SFLDG00179">
    <property type="entry name" value="mandelate_racemase"/>
    <property type="match status" value="1"/>
</dbReference>
<evidence type="ECO:0000256" key="6">
    <source>
        <dbReference type="ARBA" id="ARBA00023239"/>
    </source>
</evidence>
<dbReference type="EC" id="4.2.1.68" evidence="3"/>
<reference evidence="8 9" key="1">
    <citation type="submission" date="2021-03" db="EMBL/GenBank/DDBJ databases">
        <authorList>
            <person name="Peeters C."/>
        </authorList>
    </citation>
    <scope>NUCLEOTIDE SEQUENCE [LARGE SCALE GENOMIC DNA]</scope>
    <source>
        <strain evidence="8 9">LMG 26411</strain>
    </source>
</reference>
<dbReference type="SUPFAM" id="SSF51604">
    <property type="entry name" value="Enolase C-terminal domain-like"/>
    <property type="match status" value="1"/>
</dbReference>
<keyword evidence="6 8" id="KW-0456">Lyase</keyword>
<comment type="catalytic activity">
    <reaction evidence="1">
        <text>L-fuconate = 2-dehydro-3-deoxy-L-fuconate + H2O</text>
        <dbReference type="Rhea" id="RHEA:22772"/>
        <dbReference type="ChEBI" id="CHEBI:15377"/>
        <dbReference type="ChEBI" id="CHEBI:21291"/>
        <dbReference type="ChEBI" id="CHEBI:37448"/>
        <dbReference type="EC" id="4.2.1.68"/>
    </reaction>
</comment>
<keyword evidence="5" id="KW-0460">Magnesium</keyword>
<comment type="caution">
    <text evidence="8">The sequence shown here is derived from an EMBL/GenBank/DDBJ whole genome shotgun (WGS) entry which is preliminary data.</text>
</comment>
<protein>
    <recommendedName>
        <fullName evidence="3">L-fuconate dehydratase</fullName>
        <ecNumber evidence="3">4.2.1.68</ecNumber>
    </recommendedName>
</protein>
<evidence type="ECO:0000256" key="2">
    <source>
        <dbReference type="ARBA" id="ARBA00001946"/>
    </source>
</evidence>
<dbReference type="Proteomes" id="UP000672657">
    <property type="component" value="Unassembled WGS sequence"/>
</dbReference>
<dbReference type="Pfam" id="PF13378">
    <property type="entry name" value="MR_MLE_C"/>
    <property type="match status" value="1"/>
</dbReference>
<dbReference type="InterPro" id="IPR036849">
    <property type="entry name" value="Enolase-like_C_sf"/>
</dbReference>
<accession>A0ABM8TND9</accession>
<evidence type="ECO:0000313" key="8">
    <source>
        <dbReference type="EMBL" id="CAG2155992.1"/>
    </source>
</evidence>
<evidence type="ECO:0000256" key="1">
    <source>
        <dbReference type="ARBA" id="ARBA00001737"/>
    </source>
</evidence>
<comment type="cofactor">
    <cofactor evidence="2">
        <name>Mg(2+)</name>
        <dbReference type="ChEBI" id="CHEBI:18420"/>
    </cofactor>
</comment>
<dbReference type="InterPro" id="IPR013341">
    <property type="entry name" value="Mandelate_racemase_N_dom"/>
</dbReference>
<dbReference type="PROSITE" id="PS00909">
    <property type="entry name" value="MR_MLE_2"/>
    <property type="match status" value="1"/>
</dbReference>
<dbReference type="Pfam" id="PF02746">
    <property type="entry name" value="MR_MLE_N"/>
    <property type="match status" value="1"/>
</dbReference>
<evidence type="ECO:0000256" key="4">
    <source>
        <dbReference type="ARBA" id="ARBA00022723"/>
    </source>
</evidence>
<proteinExistence type="predicted"/>
<dbReference type="InterPro" id="IPR034610">
    <property type="entry name" value="L-fuconate_dehydratase"/>
</dbReference>
<keyword evidence="9" id="KW-1185">Reference proteome</keyword>
<dbReference type="SUPFAM" id="SSF54826">
    <property type="entry name" value="Enolase N-terminal domain-like"/>
    <property type="match status" value="1"/>
</dbReference>
<evidence type="ECO:0000256" key="5">
    <source>
        <dbReference type="ARBA" id="ARBA00022842"/>
    </source>
</evidence>
<dbReference type="GO" id="GO:0050023">
    <property type="term" value="F:L-fuconate dehydratase activity"/>
    <property type="evidence" value="ECO:0007669"/>
    <property type="project" value="UniProtKB-EC"/>
</dbReference>
<dbReference type="Gene3D" id="3.20.20.120">
    <property type="entry name" value="Enolase-like C-terminal domain"/>
    <property type="match status" value="1"/>
</dbReference>
<evidence type="ECO:0000259" key="7">
    <source>
        <dbReference type="SMART" id="SM00922"/>
    </source>
</evidence>
<feature type="domain" description="Mandelate racemase/muconate lactonizing enzyme C-terminal" evidence="7">
    <location>
        <begin position="198"/>
        <end position="294"/>
    </location>
</feature>
<dbReference type="InterPro" id="IPR029017">
    <property type="entry name" value="Enolase-like_N"/>
</dbReference>
<dbReference type="SFLD" id="SFLDF00111">
    <property type="entry name" value="L-fuconate_dehydratase"/>
    <property type="match status" value="1"/>
</dbReference>
<keyword evidence="4" id="KW-0479">Metal-binding</keyword>
<dbReference type="Gene3D" id="3.30.390.10">
    <property type="entry name" value="Enolase-like, N-terminal domain"/>
    <property type="match status" value="1"/>
</dbReference>
<dbReference type="InterPro" id="IPR029065">
    <property type="entry name" value="Enolase_C-like"/>
</dbReference>
<dbReference type="PANTHER" id="PTHR13794">
    <property type="entry name" value="ENOLASE SUPERFAMILY, MANDELATE RACEMASE"/>
    <property type="match status" value="1"/>
</dbReference>
<evidence type="ECO:0000313" key="9">
    <source>
        <dbReference type="Proteomes" id="UP000672657"/>
    </source>
</evidence>
<dbReference type="EMBL" id="CAJPVI010000035">
    <property type="protein sequence ID" value="CAG2155992.1"/>
    <property type="molecule type" value="Genomic_DNA"/>
</dbReference>
<name>A0ABM8TND9_9BURK</name>
<dbReference type="CDD" id="cd03324">
    <property type="entry name" value="rTSbeta_L-fuconate_dehydratase"/>
    <property type="match status" value="1"/>
</dbReference>
<organism evidence="8 9">
    <name type="scientific">Cupriavidus numazuensis</name>
    <dbReference type="NCBI Taxonomy" id="221992"/>
    <lineage>
        <taxon>Bacteria</taxon>
        <taxon>Pseudomonadati</taxon>
        <taxon>Pseudomonadota</taxon>
        <taxon>Betaproteobacteria</taxon>
        <taxon>Burkholderiales</taxon>
        <taxon>Burkholderiaceae</taxon>
        <taxon>Cupriavidus</taxon>
    </lineage>
</organism>
<dbReference type="InterPro" id="IPR018110">
    <property type="entry name" value="Mandel_Rmase/mucon_lact_enz_CS"/>
</dbReference>
<evidence type="ECO:0000256" key="3">
    <source>
        <dbReference type="ARBA" id="ARBA00013142"/>
    </source>
</evidence>